<dbReference type="InterPro" id="IPR003313">
    <property type="entry name" value="AraC-bd"/>
</dbReference>
<name>A0A1H8QWF9_9BACI</name>
<dbReference type="SUPFAM" id="SSF46689">
    <property type="entry name" value="Homeodomain-like"/>
    <property type="match status" value="2"/>
</dbReference>
<evidence type="ECO:0000313" key="6">
    <source>
        <dbReference type="Proteomes" id="UP000199300"/>
    </source>
</evidence>
<dbReference type="Gene3D" id="2.60.120.280">
    <property type="entry name" value="Regulatory protein AraC"/>
    <property type="match status" value="1"/>
</dbReference>
<dbReference type="PRINTS" id="PR00032">
    <property type="entry name" value="HTHARAC"/>
</dbReference>
<dbReference type="SUPFAM" id="SSF51215">
    <property type="entry name" value="Regulatory protein AraC"/>
    <property type="match status" value="1"/>
</dbReference>
<evidence type="ECO:0000256" key="1">
    <source>
        <dbReference type="ARBA" id="ARBA00023015"/>
    </source>
</evidence>
<protein>
    <submittedName>
        <fullName evidence="5">AraC-type DNA-binding protein</fullName>
    </submittedName>
</protein>
<dbReference type="InterPro" id="IPR018062">
    <property type="entry name" value="HTH_AraC-typ_CS"/>
</dbReference>
<evidence type="ECO:0000256" key="2">
    <source>
        <dbReference type="ARBA" id="ARBA00023125"/>
    </source>
</evidence>
<evidence type="ECO:0000259" key="4">
    <source>
        <dbReference type="PROSITE" id="PS01124"/>
    </source>
</evidence>
<dbReference type="STRING" id="872970.SAMN04488134_10967"/>
<accession>A0A1H8QWF9</accession>
<sequence length="281" mass="32734">MDKKIRYTFSPPERSIPIYIDSIGFNPQELDFDRPEGYPYYHWLLTVEGEGVLAFSDHQHILEKGRGVLLAPYTPHKYHPNYEKTASWSTVYLTFSGASVTSILDSLQMDYSAIYRETQDNVFYSCIQNIFNELAASQDSSPIIDYNMSSLLYHFILEIKKYGRVDDKLSTIQSYDKIRPIVEWMERVYQENIGLLEISEQANISSQHLNKLFHDTFNLSPYAFLVQLRIREAKRLLLTDTELTLKDVAERVGFNAVSHFVTTFKNREGITPKQYKDLHCK</sequence>
<keyword evidence="2 5" id="KW-0238">DNA-binding</keyword>
<dbReference type="PANTHER" id="PTHR43280">
    <property type="entry name" value="ARAC-FAMILY TRANSCRIPTIONAL REGULATOR"/>
    <property type="match status" value="1"/>
</dbReference>
<dbReference type="PROSITE" id="PS00041">
    <property type="entry name" value="HTH_ARAC_FAMILY_1"/>
    <property type="match status" value="1"/>
</dbReference>
<evidence type="ECO:0000256" key="3">
    <source>
        <dbReference type="ARBA" id="ARBA00023163"/>
    </source>
</evidence>
<dbReference type="SMART" id="SM00342">
    <property type="entry name" value="HTH_ARAC"/>
    <property type="match status" value="1"/>
</dbReference>
<keyword evidence="1" id="KW-0805">Transcription regulation</keyword>
<dbReference type="GO" id="GO:0043565">
    <property type="term" value="F:sequence-specific DNA binding"/>
    <property type="evidence" value="ECO:0007669"/>
    <property type="project" value="InterPro"/>
</dbReference>
<organism evidence="5 6">
    <name type="scientific">Amphibacillus marinus</name>
    <dbReference type="NCBI Taxonomy" id="872970"/>
    <lineage>
        <taxon>Bacteria</taxon>
        <taxon>Bacillati</taxon>
        <taxon>Bacillota</taxon>
        <taxon>Bacilli</taxon>
        <taxon>Bacillales</taxon>
        <taxon>Bacillaceae</taxon>
        <taxon>Amphibacillus</taxon>
    </lineage>
</organism>
<dbReference type="InterPro" id="IPR020449">
    <property type="entry name" value="Tscrpt_reg_AraC-type_HTH"/>
</dbReference>
<keyword evidence="3" id="KW-0804">Transcription</keyword>
<proteinExistence type="predicted"/>
<dbReference type="Pfam" id="PF12833">
    <property type="entry name" value="HTH_18"/>
    <property type="match status" value="1"/>
</dbReference>
<dbReference type="GO" id="GO:0003700">
    <property type="term" value="F:DNA-binding transcription factor activity"/>
    <property type="evidence" value="ECO:0007669"/>
    <property type="project" value="InterPro"/>
</dbReference>
<dbReference type="InterPro" id="IPR018060">
    <property type="entry name" value="HTH_AraC"/>
</dbReference>
<dbReference type="PANTHER" id="PTHR43280:SF2">
    <property type="entry name" value="HTH-TYPE TRANSCRIPTIONAL REGULATOR EXSA"/>
    <property type="match status" value="1"/>
</dbReference>
<dbReference type="OrthoDB" id="185320at2"/>
<dbReference type="PROSITE" id="PS01124">
    <property type="entry name" value="HTH_ARAC_FAMILY_2"/>
    <property type="match status" value="1"/>
</dbReference>
<evidence type="ECO:0000313" key="5">
    <source>
        <dbReference type="EMBL" id="SEO58377.1"/>
    </source>
</evidence>
<keyword evidence="6" id="KW-1185">Reference proteome</keyword>
<dbReference type="Pfam" id="PF02311">
    <property type="entry name" value="AraC_binding"/>
    <property type="match status" value="1"/>
</dbReference>
<dbReference type="InterPro" id="IPR037923">
    <property type="entry name" value="HTH-like"/>
</dbReference>
<dbReference type="RefSeq" id="WP_091498769.1">
    <property type="nucleotide sequence ID" value="NZ_FODJ01000009.1"/>
</dbReference>
<dbReference type="Gene3D" id="1.10.10.60">
    <property type="entry name" value="Homeodomain-like"/>
    <property type="match status" value="2"/>
</dbReference>
<dbReference type="Proteomes" id="UP000199300">
    <property type="component" value="Unassembled WGS sequence"/>
</dbReference>
<feature type="domain" description="HTH araC/xylS-type" evidence="4">
    <location>
        <begin position="179"/>
        <end position="278"/>
    </location>
</feature>
<gene>
    <name evidence="5" type="ORF">SAMN04488134_10967</name>
</gene>
<dbReference type="AlphaFoldDB" id="A0A1H8QWF9"/>
<dbReference type="EMBL" id="FODJ01000009">
    <property type="protein sequence ID" value="SEO58377.1"/>
    <property type="molecule type" value="Genomic_DNA"/>
</dbReference>
<dbReference type="InterPro" id="IPR009057">
    <property type="entry name" value="Homeodomain-like_sf"/>
</dbReference>
<reference evidence="5 6" key="1">
    <citation type="submission" date="2016-10" db="EMBL/GenBank/DDBJ databases">
        <authorList>
            <person name="de Groot N.N."/>
        </authorList>
    </citation>
    <scope>NUCLEOTIDE SEQUENCE [LARGE SCALE GENOMIC DNA]</scope>
    <source>
        <strain evidence="5 6">CGMCC 1.10434</strain>
    </source>
</reference>